<organism evidence="3 4">
    <name type="scientific">Winogradskyella pacifica</name>
    <dbReference type="NCBI Taxonomy" id="664642"/>
    <lineage>
        <taxon>Bacteria</taxon>
        <taxon>Pseudomonadati</taxon>
        <taxon>Bacteroidota</taxon>
        <taxon>Flavobacteriia</taxon>
        <taxon>Flavobacteriales</taxon>
        <taxon>Flavobacteriaceae</taxon>
        <taxon>Winogradskyella</taxon>
    </lineage>
</organism>
<dbReference type="EMBL" id="QREI01000003">
    <property type="protein sequence ID" value="REE24735.1"/>
    <property type="molecule type" value="Genomic_DNA"/>
</dbReference>
<feature type="transmembrane region" description="Helical" evidence="1">
    <location>
        <begin position="39"/>
        <end position="57"/>
    </location>
</feature>
<comment type="caution">
    <text evidence="3">The sequence shown here is derived from an EMBL/GenBank/DDBJ whole genome shotgun (WGS) entry which is preliminary data.</text>
</comment>
<dbReference type="RefSeq" id="WP_115809024.1">
    <property type="nucleotide sequence ID" value="NZ_QREI01000003.1"/>
</dbReference>
<evidence type="ECO:0000313" key="3">
    <source>
        <dbReference type="EMBL" id="REE24735.1"/>
    </source>
</evidence>
<reference evidence="3 4" key="1">
    <citation type="submission" date="2018-07" db="EMBL/GenBank/DDBJ databases">
        <title>Genomic Encyclopedia of Type Strains, Phase III (KMG-III): the genomes of soil and plant-associated and newly described type strains.</title>
        <authorList>
            <person name="Whitman W."/>
        </authorList>
    </citation>
    <scope>NUCLEOTIDE SEQUENCE [LARGE SCALE GENOMIC DNA]</scope>
    <source>
        <strain evidence="3 4">CECT 7948</strain>
    </source>
</reference>
<dbReference type="OrthoDB" id="1261156at2"/>
<keyword evidence="1" id="KW-0472">Membrane</keyword>
<evidence type="ECO:0000256" key="1">
    <source>
        <dbReference type="SAM" id="Phobius"/>
    </source>
</evidence>
<keyword evidence="4" id="KW-1185">Reference proteome</keyword>
<dbReference type="InterPro" id="IPR009589">
    <property type="entry name" value="PH_YyaB-like"/>
</dbReference>
<sequence length="142" mass="16392">MTKKYASKVSYGLLSVVFIVFFSPVILNLIENGLTMDMLWISLMVMLIFALIVHMFLKTEYTIDEKKLNIKCGFFKYKPIAIKDIKEISKSSSVMSSPAASFDRIEIKYGKFEEMMISPKNKVEFAHYLTKLNPDIKNNLKD</sequence>
<dbReference type="AlphaFoldDB" id="A0A3D9MZP8"/>
<evidence type="ECO:0000313" key="4">
    <source>
        <dbReference type="Proteomes" id="UP000256919"/>
    </source>
</evidence>
<protein>
    <submittedName>
        <fullName evidence="3">PH (Pleckstrin Homology) domain-containing protein</fullName>
    </submittedName>
</protein>
<dbReference type="GO" id="GO:0030153">
    <property type="term" value="P:bacteriocin immunity"/>
    <property type="evidence" value="ECO:0007669"/>
    <property type="project" value="InterPro"/>
</dbReference>
<feature type="domain" description="Uncharacterized protein YyaB-like PH" evidence="2">
    <location>
        <begin position="59"/>
        <end position="133"/>
    </location>
</feature>
<dbReference type="Pfam" id="PF06713">
    <property type="entry name" value="bPH_4"/>
    <property type="match status" value="1"/>
</dbReference>
<name>A0A3D9MZP8_9FLAO</name>
<accession>A0A3D9MZP8</accession>
<gene>
    <name evidence="3" type="ORF">DFQ09_10341</name>
</gene>
<evidence type="ECO:0000259" key="2">
    <source>
        <dbReference type="Pfam" id="PF06713"/>
    </source>
</evidence>
<keyword evidence="1" id="KW-0812">Transmembrane</keyword>
<dbReference type="Proteomes" id="UP000256919">
    <property type="component" value="Unassembled WGS sequence"/>
</dbReference>
<proteinExistence type="predicted"/>
<feature type="transmembrane region" description="Helical" evidence="1">
    <location>
        <begin position="9"/>
        <end position="27"/>
    </location>
</feature>
<keyword evidence="1" id="KW-1133">Transmembrane helix</keyword>